<sequence length="166" mass="19102">MAHQIFQESQSYRGTWIMYLLLMTELPIIVLVLVIMQTTDSDPNETAMGMAVLVGVSALVFILMMAIRLESRIDEKGVHYRFFPFINKWRTLPKSQIRSLKVINYSPLTDYGGWGIKGNKTTKAFSIIGDMGLLIDTGDKKKIMIGTRKESELKDFLKYWQEENNE</sequence>
<protein>
    <submittedName>
        <fullName evidence="2">Uncharacterized protein</fullName>
    </submittedName>
</protein>
<dbReference type="eggNOG" id="ENOG5032Y0V">
    <property type="taxonomic scope" value="Bacteria"/>
</dbReference>
<feature type="transmembrane region" description="Helical" evidence="1">
    <location>
        <begin position="48"/>
        <end position="67"/>
    </location>
</feature>
<reference evidence="2 3" key="1">
    <citation type="submission" date="2015-09" db="EMBL/GenBank/DDBJ databases">
        <title>Identification and resolution of microdiversity through metagenomic sequencing of parallel consortia.</title>
        <authorList>
            <person name="Nelson W.C."/>
            <person name="Romine M.F."/>
            <person name="Lindemann S.R."/>
        </authorList>
    </citation>
    <scope>NUCLEOTIDE SEQUENCE [LARGE SCALE GENOMIC DNA]</scope>
    <source>
        <strain evidence="2">HL-49</strain>
    </source>
</reference>
<dbReference type="STRING" id="1305737.GCA_000526355_02057"/>
<organism evidence="2 3">
    <name type="scientific">Algoriphagus marincola HL-49</name>
    <dbReference type="NCBI Taxonomy" id="1305737"/>
    <lineage>
        <taxon>Bacteria</taxon>
        <taxon>Pseudomonadati</taxon>
        <taxon>Bacteroidota</taxon>
        <taxon>Cytophagia</taxon>
        <taxon>Cytophagales</taxon>
        <taxon>Cyclobacteriaceae</taxon>
        <taxon>Algoriphagus</taxon>
    </lineage>
</organism>
<gene>
    <name evidence="2" type="ORF">HLUCCX10_15235</name>
</gene>
<evidence type="ECO:0000256" key="1">
    <source>
        <dbReference type="SAM" id="Phobius"/>
    </source>
</evidence>
<feature type="transmembrane region" description="Helical" evidence="1">
    <location>
        <begin position="16"/>
        <end position="36"/>
    </location>
</feature>
<keyword evidence="1" id="KW-1133">Transmembrane helix</keyword>
<keyword evidence="1" id="KW-0812">Transmembrane</keyword>
<dbReference type="Proteomes" id="UP000050421">
    <property type="component" value="Unassembled WGS sequence"/>
</dbReference>
<evidence type="ECO:0000313" key="3">
    <source>
        <dbReference type="Proteomes" id="UP000050421"/>
    </source>
</evidence>
<dbReference type="EMBL" id="LJXT01000122">
    <property type="protein sequence ID" value="KPQ11425.1"/>
    <property type="molecule type" value="Genomic_DNA"/>
</dbReference>
<name>A0A0P7X876_9BACT</name>
<accession>A0A0P7X876</accession>
<comment type="caution">
    <text evidence="2">The sequence shown here is derived from an EMBL/GenBank/DDBJ whole genome shotgun (WGS) entry which is preliminary data.</text>
</comment>
<keyword evidence="1" id="KW-0472">Membrane</keyword>
<proteinExistence type="predicted"/>
<dbReference type="PATRIC" id="fig|1305737.6.peg.10"/>
<dbReference type="OrthoDB" id="582675at2"/>
<dbReference type="AlphaFoldDB" id="A0A0P7X876"/>
<evidence type="ECO:0000313" key="2">
    <source>
        <dbReference type="EMBL" id="KPQ11425.1"/>
    </source>
</evidence>